<evidence type="ECO:0000256" key="5">
    <source>
        <dbReference type="ARBA" id="ARBA00050607"/>
    </source>
</evidence>
<evidence type="ECO:0000256" key="14">
    <source>
        <dbReference type="ARBA" id="ARBA00083640"/>
    </source>
</evidence>
<dbReference type="PANTHER" id="PTHR30098">
    <property type="entry name" value="LEUCYL/PHENYLALANYL-TRNA--PROTEIN TRANSFERASE"/>
    <property type="match status" value="1"/>
</dbReference>
<evidence type="ECO:0000256" key="6">
    <source>
        <dbReference type="ARBA" id="ARBA00050652"/>
    </source>
</evidence>
<evidence type="ECO:0000256" key="7">
    <source>
        <dbReference type="ARBA" id="ARBA00051538"/>
    </source>
</evidence>
<dbReference type="EMBL" id="FNCY01000005">
    <property type="protein sequence ID" value="SDH38749.1"/>
    <property type="molecule type" value="Genomic_DNA"/>
</dbReference>
<dbReference type="PANTHER" id="PTHR30098:SF2">
    <property type="entry name" value="LEUCYL_PHENYLALANYL-TRNA--PROTEIN TRANSFERASE"/>
    <property type="match status" value="1"/>
</dbReference>
<keyword evidence="4 15" id="KW-0012">Acyltransferase</keyword>
<evidence type="ECO:0000256" key="4">
    <source>
        <dbReference type="ARBA" id="ARBA00023315"/>
    </source>
</evidence>
<dbReference type="HAMAP" id="MF_00688">
    <property type="entry name" value="Leu_Phe_trans"/>
    <property type="match status" value="1"/>
</dbReference>
<sequence>MIPWLDTHDDFPPLERALQAPNGLLCAGADLSPQRLLLAYRRGIFPWFSPGEPILWWSPDPRMTLDPSALNISRSLRRRLRQGGYEVRLDHDFANVILACASVPRAGQNGTWITPEMQAAYRRLHALGYAHSVETRIDGELVGGLYGIAIGRMFYGESMFSLVTDASKIALAHLARHLAAEGFGLIDCQMSTAHLASLGAREMPRREFIARVNALTAEAVQPGHWSDADTRAPWN</sequence>
<evidence type="ECO:0000256" key="3">
    <source>
        <dbReference type="ARBA" id="ARBA00022679"/>
    </source>
</evidence>
<proteinExistence type="inferred from homology"/>
<dbReference type="EC" id="2.3.2.6" evidence="10 15"/>
<dbReference type="GO" id="GO:0030163">
    <property type="term" value="P:protein catabolic process"/>
    <property type="evidence" value="ECO:0007669"/>
    <property type="project" value="UniProtKB-UniRule"/>
</dbReference>
<evidence type="ECO:0000256" key="10">
    <source>
        <dbReference type="ARBA" id="ARBA00066767"/>
    </source>
</evidence>
<dbReference type="FunFam" id="3.40.630.70:FF:000001">
    <property type="entry name" value="Leucyl/phenylalanyl-tRNA--protein transferase"/>
    <property type="match status" value="1"/>
</dbReference>
<evidence type="ECO:0000256" key="2">
    <source>
        <dbReference type="ARBA" id="ARBA00022490"/>
    </source>
</evidence>
<keyword evidence="2 15" id="KW-0963">Cytoplasm</keyword>
<comment type="similarity">
    <text evidence="9 15">Belongs to the L/F-transferase family.</text>
</comment>
<evidence type="ECO:0000313" key="16">
    <source>
        <dbReference type="EMBL" id="SDH38749.1"/>
    </source>
</evidence>
<dbReference type="InterPro" id="IPR042221">
    <property type="entry name" value="Leu/Phe-tRNA_Trfase_N"/>
</dbReference>
<dbReference type="OrthoDB" id="9790282at2"/>
<dbReference type="InterPro" id="IPR016181">
    <property type="entry name" value="Acyl_CoA_acyltransferase"/>
</dbReference>
<dbReference type="AlphaFoldDB" id="A0A1G8C090"/>
<dbReference type="GO" id="GO:0005737">
    <property type="term" value="C:cytoplasm"/>
    <property type="evidence" value="ECO:0007669"/>
    <property type="project" value="UniProtKB-SubCell"/>
</dbReference>
<dbReference type="FunFam" id="3.30.70.3550:FF:000001">
    <property type="entry name" value="Leucyl/phenylalanyl-tRNA--protein transferase"/>
    <property type="match status" value="1"/>
</dbReference>
<dbReference type="STRING" id="83767.SAMN05660652_01640"/>
<comment type="catalytic activity">
    <reaction evidence="7 15">
        <text>N-terminal L-lysyl-[protein] + L-leucyl-tRNA(Leu) = N-terminal L-leucyl-L-lysyl-[protein] + tRNA(Leu) + H(+)</text>
        <dbReference type="Rhea" id="RHEA:12340"/>
        <dbReference type="Rhea" id="RHEA-COMP:9613"/>
        <dbReference type="Rhea" id="RHEA-COMP:9622"/>
        <dbReference type="Rhea" id="RHEA-COMP:12670"/>
        <dbReference type="Rhea" id="RHEA-COMP:12671"/>
        <dbReference type="ChEBI" id="CHEBI:15378"/>
        <dbReference type="ChEBI" id="CHEBI:65249"/>
        <dbReference type="ChEBI" id="CHEBI:78442"/>
        <dbReference type="ChEBI" id="CHEBI:78494"/>
        <dbReference type="ChEBI" id="CHEBI:133043"/>
        <dbReference type="EC" id="2.3.2.6"/>
    </reaction>
</comment>
<dbReference type="SUPFAM" id="SSF55729">
    <property type="entry name" value="Acyl-CoA N-acyltransferases (Nat)"/>
    <property type="match status" value="1"/>
</dbReference>
<comment type="catalytic activity">
    <reaction evidence="5 15">
        <text>L-phenylalanyl-tRNA(Phe) + an N-terminal L-alpha-aminoacyl-[protein] = an N-terminal L-phenylalanyl-L-alpha-aminoacyl-[protein] + tRNA(Phe)</text>
        <dbReference type="Rhea" id="RHEA:43632"/>
        <dbReference type="Rhea" id="RHEA-COMP:9668"/>
        <dbReference type="Rhea" id="RHEA-COMP:9699"/>
        <dbReference type="Rhea" id="RHEA-COMP:10636"/>
        <dbReference type="Rhea" id="RHEA-COMP:10637"/>
        <dbReference type="ChEBI" id="CHEBI:78442"/>
        <dbReference type="ChEBI" id="CHEBI:78531"/>
        <dbReference type="ChEBI" id="CHEBI:78597"/>
        <dbReference type="ChEBI" id="CHEBI:83561"/>
        <dbReference type="EC" id="2.3.2.6"/>
    </reaction>
</comment>
<evidence type="ECO:0000313" key="17">
    <source>
        <dbReference type="Proteomes" id="UP000198607"/>
    </source>
</evidence>
<dbReference type="Pfam" id="PF03588">
    <property type="entry name" value="Leu_Phe_trans"/>
    <property type="match status" value="1"/>
</dbReference>
<dbReference type="Proteomes" id="UP000198607">
    <property type="component" value="Unassembled WGS sequence"/>
</dbReference>
<keyword evidence="17" id="KW-1185">Reference proteome</keyword>
<accession>A0A1G8C090</accession>
<evidence type="ECO:0000256" key="1">
    <source>
        <dbReference type="ARBA" id="ARBA00004496"/>
    </source>
</evidence>
<keyword evidence="3 15" id="KW-0808">Transferase</keyword>
<dbReference type="NCBIfam" id="TIGR00667">
    <property type="entry name" value="aat"/>
    <property type="match status" value="1"/>
</dbReference>
<organism evidence="16 17">
    <name type="scientific">Propionivibrio dicarboxylicus</name>
    <dbReference type="NCBI Taxonomy" id="83767"/>
    <lineage>
        <taxon>Bacteria</taxon>
        <taxon>Pseudomonadati</taxon>
        <taxon>Pseudomonadota</taxon>
        <taxon>Betaproteobacteria</taxon>
        <taxon>Rhodocyclales</taxon>
        <taxon>Rhodocyclaceae</taxon>
        <taxon>Propionivibrio</taxon>
    </lineage>
</organism>
<dbReference type="RefSeq" id="WP_091936576.1">
    <property type="nucleotide sequence ID" value="NZ_FNCY01000005.1"/>
</dbReference>
<gene>
    <name evidence="15" type="primary">aat</name>
    <name evidence="16" type="ORF">SAMN05660652_01640</name>
</gene>
<reference evidence="16 17" key="1">
    <citation type="submission" date="2016-10" db="EMBL/GenBank/DDBJ databases">
        <authorList>
            <person name="de Groot N.N."/>
        </authorList>
    </citation>
    <scope>NUCLEOTIDE SEQUENCE [LARGE SCALE GENOMIC DNA]</scope>
    <source>
        <strain evidence="16 17">DSM 5885</strain>
    </source>
</reference>
<dbReference type="InterPro" id="IPR042203">
    <property type="entry name" value="Leu/Phe-tRNA_Trfase_C"/>
</dbReference>
<evidence type="ECO:0000256" key="8">
    <source>
        <dbReference type="ARBA" id="ARBA00054043"/>
    </source>
</evidence>
<comment type="function">
    <text evidence="8 15">Functions in the N-end rule pathway of protein degradation where it conjugates Leu, Phe and, less efficiently, Met from aminoacyl-tRNAs to the N-termini of proteins containing an N-terminal arginine or lysine.</text>
</comment>
<evidence type="ECO:0000256" key="15">
    <source>
        <dbReference type="HAMAP-Rule" id="MF_00688"/>
    </source>
</evidence>
<protein>
    <recommendedName>
        <fullName evidence="11 15">Leucyl/phenylalanyl-tRNA--protein transferase</fullName>
        <ecNumber evidence="10 15">2.3.2.6</ecNumber>
    </recommendedName>
    <alternativeName>
        <fullName evidence="12 15">L/F-transferase</fullName>
    </alternativeName>
    <alternativeName>
        <fullName evidence="13 15">Leucyltransferase</fullName>
    </alternativeName>
    <alternativeName>
        <fullName evidence="14 15">Phenyalanyltransferase</fullName>
    </alternativeName>
</protein>
<evidence type="ECO:0000256" key="13">
    <source>
        <dbReference type="ARBA" id="ARBA00077165"/>
    </source>
</evidence>
<dbReference type="GO" id="GO:0008914">
    <property type="term" value="F:leucyl-tRNA--protein transferase activity"/>
    <property type="evidence" value="ECO:0007669"/>
    <property type="project" value="UniProtKB-UniRule"/>
</dbReference>
<comment type="catalytic activity">
    <reaction evidence="6 15">
        <text>N-terminal L-arginyl-[protein] + L-leucyl-tRNA(Leu) = N-terminal L-leucyl-L-arginyl-[protein] + tRNA(Leu) + H(+)</text>
        <dbReference type="Rhea" id="RHEA:50416"/>
        <dbReference type="Rhea" id="RHEA-COMP:9613"/>
        <dbReference type="Rhea" id="RHEA-COMP:9622"/>
        <dbReference type="Rhea" id="RHEA-COMP:12672"/>
        <dbReference type="Rhea" id="RHEA-COMP:12673"/>
        <dbReference type="ChEBI" id="CHEBI:15378"/>
        <dbReference type="ChEBI" id="CHEBI:64719"/>
        <dbReference type="ChEBI" id="CHEBI:78442"/>
        <dbReference type="ChEBI" id="CHEBI:78494"/>
        <dbReference type="ChEBI" id="CHEBI:133044"/>
        <dbReference type="EC" id="2.3.2.6"/>
    </reaction>
</comment>
<name>A0A1G8C090_9RHOO</name>
<dbReference type="Gene3D" id="3.30.70.3550">
    <property type="entry name" value="Leucyl/phenylalanyl-tRNA-protein transferase, N-terminal domain"/>
    <property type="match status" value="1"/>
</dbReference>
<evidence type="ECO:0000256" key="12">
    <source>
        <dbReference type="ARBA" id="ARBA00077136"/>
    </source>
</evidence>
<dbReference type="InterPro" id="IPR004616">
    <property type="entry name" value="Leu/Phe-tRNA_Trfase"/>
</dbReference>
<dbReference type="Gene3D" id="3.40.630.70">
    <property type="entry name" value="Leucyl/phenylalanyl-tRNA-protein transferase, C-terminal domain"/>
    <property type="match status" value="1"/>
</dbReference>
<comment type="subcellular location">
    <subcellularLocation>
        <location evidence="1 15">Cytoplasm</location>
    </subcellularLocation>
</comment>
<evidence type="ECO:0000256" key="9">
    <source>
        <dbReference type="ARBA" id="ARBA00061535"/>
    </source>
</evidence>
<evidence type="ECO:0000256" key="11">
    <source>
        <dbReference type="ARBA" id="ARBA00074372"/>
    </source>
</evidence>